<organism evidence="3 4">
    <name type="scientific">Tulasnella calospora MUT 4182</name>
    <dbReference type="NCBI Taxonomy" id="1051891"/>
    <lineage>
        <taxon>Eukaryota</taxon>
        <taxon>Fungi</taxon>
        <taxon>Dikarya</taxon>
        <taxon>Basidiomycota</taxon>
        <taxon>Agaricomycotina</taxon>
        <taxon>Agaricomycetes</taxon>
        <taxon>Cantharellales</taxon>
        <taxon>Tulasnellaceae</taxon>
        <taxon>Tulasnella</taxon>
    </lineage>
</organism>
<reference evidence="3 4" key="1">
    <citation type="submission" date="2014-04" db="EMBL/GenBank/DDBJ databases">
        <authorList>
            <consortium name="DOE Joint Genome Institute"/>
            <person name="Kuo A."/>
            <person name="Girlanda M."/>
            <person name="Perotto S."/>
            <person name="Kohler A."/>
            <person name="Nagy L.G."/>
            <person name="Floudas D."/>
            <person name="Copeland A."/>
            <person name="Barry K.W."/>
            <person name="Cichocki N."/>
            <person name="Veneault-Fourrey C."/>
            <person name="LaButti K."/>
            <person name="Lindquist E.A."/>
            <person name="Lipzen A."/>
            <person name="Lundell T."/>
            <person name="Morin E."/>
            <person name="Murat C."/>
            <person name="Sun H."/>
            <person name="Tunlid A."/>
            <person name="Henrissat B."/>
            <person name="Grigoriev I.V."/>
            <person name="Hibbett D.S."/>
            <person name="Martin F."/>
            <person name="Nordberg H.P."/>
            <person name="Cantor M.N."/>
            <person name="Hua S.X."/>
        </authorList>
    </citation>
    <scope>NUCLEOTIDE SEQUENCE [LARGE SCALE GENOMIC DNA]</scope>
    <source>
        <strain evidence="3 4">MUT 4182</strain>
    </source>
</reference>
<dbReference type="PANTHER" id="PTHR34818">
    <property type="entry name" value="PROTEIN BLI-3"/>
    <property type="match status" value="1"/>
</dbReference>
<dbReference type="HOGENOM" id="CLU_091428_0_1_1"/>
<dbReference type="STRING" id="1051891.A0A0C3Q5V3"/>
<protein>
    <recommendedName>
        <fullName evidence="2">General stress protein FMN-binding split barrel domain-containing protein</fullName>
    </recommendedName>
</protein>
<dbReference type="OrthoDB" id="434253at2759"/>
<dbReference type="Pfam" id="PF16242">
    <property type="entry name" value="Pyrid_ox_like"/>
    <property type="match status" value="1"/>
</dbReference>
<dbReference type="EMBL" id="KN823244">
    <property type="protein sequence ID" value="KIO19056.1"/>
    <property type="molecule type" value="Genomic_DNA"/>
</dbReference>
<name>A0A0C3Q5V3_9AGAM</name>
<sequence length="197" mass="21845">MSSTDQYTAQAESSRDVTPQQKIDDLNNILKQTKYAMLTTRDAQGCMHSRCMALASHDGLHFSFISDNTSHKQDELNTVDDVNVSFLDPSSTNWVSVCGKAKTHQNREQIDKLWSPMASAWFGDLGDGVHKGNKNDPRVCVIEIIPDSIRYWMSTKGKLGQQVNIMASAVTGKVASPGELRTITKDEIRIIEGLNTV</sequence>
<evidence type="ECO:0000259" key="2">
    <source>
        <dbReference type="Pfam" id="PF16242"/>
    </source>
</evidence>
<dbReference type="PANTHER" id="PTHR34818:SF1">
    <property type="entry name" value="PROTEIN BLI-3"/>
    <property type="match status" value="1"/>
</dbReference>
<dbReference type="Proteomes" id="UP000054248">
    <property type="component" value="Unassembled WGS sequence"/>
</dbReference>
<dbReference type="Gene3D" id="2.30.110.10">
    <property type="entry name" value="Electron Transport, Fmn-binding Protein, Chain A"/>
    <property type="match status" value="1"/>
</dbReference>
<proteinExistence type="predicted"/>
<evidence type="ECO:0000256" key="1">
    <source>
        <dbReference type="SAM" id="MobiDB-lite"/>
    </source>
</evidence>
<dbReference type="InterPro" id="IPR012349">
    <property type="entry name" value="Split_barrel_FMN-bd"/>
</dbReference>
<feature type="region of interest" description="Disordered" evidence="1">
    <location>
        <begin position="1"/>
        <end position="20"/>
    </location>
</feature>
<accession>A0A0C3Q5V3</accession>
<reference evidence="4" key="2">
    <citation type="submission" date="2015-01" db="EMBL/GenBank/DDBJ databases">
        <title>Evolutionary Origins and Diversification of the Mycorrhizal Mutualists.</title>
        <authorList>
            <consortium name="DOE Joint Genome Institute"/>
            <consortium name="Mycorrhizal Genomics Consortium"/>
            <person name="Kohler A."/>
            <person name="Kuo A."/>
            <person name="Nagy L.G."/>
            <person name="Floudas D."/>
            <person name="Copeland A."/>
            <person name="Barry K.W."/>
            <person name="Cichocki N."/>
            <person name="Veneault-Fourrey C."/>
            <person name="LaButti K."/>
            <person name="Lindquist E.A."/>
            <person name="Lipzen A."/>
            <person name="Lundell T."/>
            <person name="Morin E."/>
            <person name="Murat C."/>
            <person name="Riley R."/>
            <person name="Ohm R."/>
            <person name="Sun H."/>
            <person name="Tunlid A."/>
            <person name="Henrissat B."/>
            <person name="Grigoriev I.V."/>
            <person name="Hibbett D.S."/>
            <person name="Martin F."/>
        </authorList>
    </citation>
    <scope>NUCLEOTIDE SEQUENCE [LARGE SCALE GENOMIC DNA]</scope>
    <source>
        <strain evidence="4">MUT 4182</strain>
    </source>
</reference>
<gene>
    <name evidence="3" type="ORF">M407DRAFT_152865</name>
</gene>
<dbReference type="InterPro" id="IPR038725">
    <property type="entry name" value="YdaG_split_barrel_FMN-bd"/>
</dbReference>
<evidence type="ECO:0000313" key="4">
    <source>
        <dbReference type="Proteomes" id="UP000054248"/>
    </source>
</evidence>
<keyword evidence="4" id="KW-1185">Reference proteome</keyword>
<dbReference type="AlphaFoldDB" id="A0A0C3Q5V3"/>
<dbReference type="InterPro" id="IPR052917">
    <property type="entry name" value="Stress-Dev_Protein"/>
</dbReference>
<feature type="domain" description="General stress protein FMN-binding split barrel" evidence="2">
    <location>
        <begin position="22"/>
        <end position="173"/>
    </location>
</feature>
<evidence type="ECO:0000313" key="3">
    <source>
        <dbReference type="EMBL" id="KIO19056.1"/>
    </source>
</evidence>
<dbReference type="SUPFAM" id="SSF50475">
    <property type="entry name" value="FMN-binding split barrel"/>
    <property type="match status" value="1"/>
</dbReference>